<accession>A0A9D2ZZM2</accession>
<feature type="signal peptide" evidence="1">
    <location>
        <begin position="1"/>
        <end position="20"/>
    </location>
</feature>
<gene>
    <name evidence="2" type="ORF">K8V79_09335</name>
</gene>
<sequence>MNKMKILIVLLSLASLPACQIISPIFVDYNGVRRDVAQWINHHQLLSMQQKRALVQLSKAQQKIDRFAEYDQSKQWTITQENQIALYCAGRSVSEHKIQQLQEKIHGDETAMILQRYEQLAPKIKLDLNAVQCE</sequence>
<evidence type="ECO:0000313" key="3">
    <source>
        <dbReference type="Proteomes" id="UP000787156"/>
    </source>
</evidence>
<dbReference type="EMBL" id="DYWX01000098">
    <property type="protein sequence ID" value="HJF28429.1"/>
    <property type="molecule type" value="Genomic_DNA"/>
</dbReference>
<name>A0A9D2ZZM2_ACILW</name>
<comment type="caution">
    <text evidence="2">The sequence shown here is derived from an EMBL/GenBank/DDBJ whole genome shotgun (WGS) entry which is preliminary data.</text>
</comment>
<dbReference type="AlphaFoldDB" id="A0A9D2ZZM2"/>
<dbReference type="Proteomes" id="UP000787156">
    <property type="component" value="Unassembled WGS sequence"/>
</dbReference>
<keyword evidence="1" id="KW-0732">Signal</keyword>
<evidence type="ECO:0000313" key="2">
    <source>
        <dbReference type="EMBL" id="HJF28429.1"/>
    </source>
</evidence>
<feature type="chain" id="PRO_5038582110" description="Lipoprotein" evidence="1">
    <location>
        <begin position="21"/>
        <end position="134"/>
    </location>
</feature>
<evidence type="ECO:0000256" key="1">
    <source>
        <dbReference type="SAM" id="SignalP"/>
    </source>
</evidence>
<reference evidence="2" key="1">
    <citation type="journal article" date="2021" name="PeerJ">
        <title>Extensive microbial diversity within the chicken gut microbiome revealed by metagenomics and culture.</title>
        <authorList>
            <person name="Gilroy R."/>
            <person name="Ravi A."/>
            <person name="Getino M."/>
            <person name="Pursley I."/>
            <person name="Horton D.L."/>
            <person name="Alikhan N.F."/>
            <person name="Baker D."/>
            <person name="Gharbi K."/>
            <person name="Hall N."/>
            <person name="Watson M."/>
            <person name="Adriaenssens E.M."/>
            <person name="Foster-Nyarko E."/>
            <person name="Jarju S."/>
            <person name="Secka A."/>
            <person name="Antonio M."/>
            <person name="Oren A."/>
            <person name="Chaudhuri R.R."/>
            <person name="La Ragione R."/>
            <person name="Hildebrand F."/>
            <person name="Pallen M.J."/>
        </authorList>
    </citation>
    <scope>NUCLEOTIDE SEQUENCE</scope>
    <source>
        <strain evidence="2">CHK135-1449</strain>
    </source>
</reference>
<reference evidence="2" key="2">
    <citation type="submission" date="2021-09" db="EMBL/GenBank/DDBJ databases">
        <authorList>
            <person name="Gilroy R."/>
        </authorList>
    </citation>
    <scope>NUCLEOTIDE SEQUENCE</scope>
    <source>
        <strain evidence="2">CHK135-1449</strain>
    </source>
</reference>
<protein>
    <recommendedName>
        <fullName evidence="4">Lipoprotein</fullName>
    </recommendedName>
</protein>
<evidence type="ECO:0008006" key="4">
    <source>
        <dbReference type="Google" id="ProtNLM"/>
    </source>
</evidence>
<proteinExistence type="predicted"/>
<organism evidence="2 3">
    <name type="scientific">Acinetobacter lwoffii</name>
    <dbReference type="NCBI Taxonomy" id="28090"/>
    <lineage>
        <taxon>Bacteria</taxon>
        <taxon>Pseudomonadati</taxon>
        <taxon>Pseudomonadota</taxon>
        <taxon>Gammaproteobacteria</taxon>
        <taxon>Moraxellales</taxon>
        <taxon>Moraxellaceae</taxon>
        <taxon>Acinetobacter</taxon>
    </lineage>
</organism>